<dbReference type="AlphaFoldDB" id="A0AAV1I2D4"/>
<reference evidence="1 2" key="1">
    <citation type="submission" date="2023-10" db="EMBL/GenBank/DDBJ databases">
        <authorList>
            <person name="Maclean D."/>
            <person name="Macfadyen A."/>
        </authorList>
    </citation>
    <scope>NUCLEOTIDE SEQUENCE [LARGE SCALE GENOMIC DNA]</scope>
</reference>
<gene>
    <name evidence="1" type="ORF">CVIRNUC_003607</name>
</gene>
<protein>
    <submittedName>
        <fullName evidence="1">Uncharacterized protein</fullName>
    </submittedName>
</protein>
<organism evidence="1 2">
    <name type="scientific">Coccomyxa viridis</name>
    <dbReference type="NCBI Taxonomy" id="1274662"/>
    <lineage>
        <taxon>Eukaryota</taxon>
        <taxon>Viridiplantae</taxon>
        <taxon>Chlorophyta</taxon>
        <taxon>core chlorophytes</taxon>
        <taxon>Trebouxiophyceae</taxon>
        <taxon>Trebouxiophyceae incertae sedis</taxon>
        <taxon>Coccomyxaceae</taxon>
        <taxon>Coccomyxa</taxon>
    </lineage>
</organism>
<dbReference type="Proteomes" id="UP001314263">
    <property type="component" value="Unassembled WGS sequence"/>
</dbReference>
<dbReference type="EMBL" id="CAUYUE010000004">
    <property type="protein sequence ID" value="CAK0768857.1"/>
    <property type="molecule type" value="Genomic_DNA"/>
</dbReference>
<evidence type="ECO:0000313" key="2">
    <source>
        <dbReference type="Proteomes" id="UP001314263"/>
    </source>
</evidence>
<proteinExistence type="predicted"/>
<sequence length="147" mass="16125">MSQPSTNSGSNFDSHIFQLIAEQCDFTTQCHLGMCSKNLNAIVKCCTSHRRGTRAQFVAKLADAMWANFCDGPYEVWDLDMSLLSASQTCTCDKTCLPCSDRKPCTCRLREILEAALSRAAFPQLGELIHSDQLASSHACLSPLNAT</sequence>
<keyword evidence="2" id="KW-1185">Reference proteome</keyword>
<comment type="caution">
    <text evidence="1">The sequence shown here is derived from an EMBL/GenBank/DDBJ whole genome shotgun (WGS) entry which is preliminary data.</text>
</comment>
<accession>A0AAV1I2D4</accession>
<evidence type="ECO:0000313" key="1">
    <source>
        <dbReference type="EMBL" id="CAK0768857.1"/>
    </source>
</evidence>
<name>A0AAV1I2D4_9CHLO</name>